<evidence type="ECO:0000313" key="2">
    <source>
        <dbReference type="Proteomes" id="UP000219465"/>
    </source>
</evidence>
<proteinExistence type="predicted"/>
<protein>
    <recommendedName>
        <fullName evidence="3">PilZ domain-containing protein</fullName>
    </recommendedName>
</protein>
<organism evidence="1 2">
    <name type="scientific">Hoeflea halophila</name>
    <dbReference type="NCBI Taxonomy" id="714899"/>
    <lineage>
        <taxon>Bacteria</taxon>
        <taxon>Pseudomonadati</taxon>
        <taxon>Pseudomonadota</taxon>
        <taxon>Alphaproteobacteria</taxon>
        <taxon>Hyphomicrobiales</taxon>
        <taxon>Rhizobiaceae</taxon>
        <taxon>Hoeflea</taxon>
    </lineage>
</organism>
<name>A0A286IHA1_9HYPH</name>
<sequence length="182" mass="20365">MAALHLVQNFFTMVVYIGTSSGSGIGGFYMASDTGNQAEQSRDNYYRSSDVRYGARCPGVVELTFTDGKHYIALTGMIVNLSVTGCLFSNDRLPWTGMDAQGGLDSVFDVIHRRCRVYIPWINVNSTARIRRIGCFIIGTEFDQPLDELLVKSVARLEPNRKRRFSPKAPGRYNRVLPVRCA</sequence>
<gene>
    <name evidence="1" type="ORF">SAMN05877838_3665</name>
</gene>
<accession>A0A286IHA1</accession>
<dbReference type="Proteomes" id="UP000219465">
    <property type="component" value="Unassembled WGS sequence"/>
</dbReference>
<reference evidence="2" key="1">
    <citation type="submission" date="2017-08" db="EMBL/GenBank/DDBJ databases">
        <authorList>
            <person name="Varghese N."/>
            <person name="Submissions S."/>
        </authorList>
    </citation>
    <scope>NUCLEOTIDE SEQUENCE [LARGE SCALE GENOMIC DNA]</scope>
    <source>
        <strain evidence="2">KCTC 23107</strain>
    </source>
</reference>
<dbReference type="OrthoDB" id="8115153at2"/>
<keyword evidence="2" id="KW-1185">Reference proteome</keyword>
<dbReference type="RefSeq" id="WP_097109199.1">
    <property type="nucleotide sequence ID" value="NZ_OCPC01000006.1"/>
</dbReference>
<evidence type="ECO:0008006" key="3">
    <source>
        <dbReference type="Google" id="ProtNLM"/>
    </source>
</evidence>
<evidence type="ECO:0000313" key="1">
    <source>
        <dbReference type="EMBL" id="SOE18729.1"/>
    </source>
</evidence>
<dbReference type="AlphaFoldDB" id="A0A286IHA1"/>
<dbReference type="EMBL" id="OCPC01000006">
    <property type="protein sequence ID" value="SOE18729.1"/>
    <property type="molecule type" value="Genomic_DNA"/>
</dbReference>